<dbReference type="Proteomes" id="UP000008984">
    <property type="component" value="Unassembled WGS sequence"/>
</dbReference>
<accession>G0RHD9</accession>
<dbReference type="GeneID" id="18481212"/>
<keyword evidence="2" id="KW-1185">Reference proteome</keyword>
<protein>
    <submittedName>
        <fullName evidence="1">Predicted protein</fullName>
    </submittedName>
</protein>
<gene>
    <name evidence="1" type="ORF">TRIREDRAFT_106236</name>
</gene>
<evidence type="ECO:0000313" key="2">
    <source>
        <dbReference type="Proteomes" id="UP000008984"/>
    </source>
</evidence>
<name>G0RHD9_HYPJQ</name>
<dbReference type="AlphaFoldDB" id="G0RHD9"/>
<evidence type="ECO:0000313" key="1">
    <source>
        <dbReference type="EMBL" id="EGR49491.1"/>
    </source>
</evidence>
<dbReference type="HOGENOM" id="CLU_1777725_0_0_1"/>
<proteinExistence type="predicted"/>
<sequence length="146" mass="16942">MASIGLLENGEEIRRQDACNEGDDRAVLSRLGAPGEWNLCVQSVQSYVESRRLSASRPRELKIRQGIIMRRLKQINDDRCAKLIHANKSTLRRFRIHPTHARIQLSVKFTRREKKITDYPLRHIILFFQLPSRGHIDCRPDSREGG</sequence>
<dbReference type="EMBL" id="GL985062">
    <property type="protein sequence ID" value="EGR49491.1"/>
    <property type="molecule type" value="Genomic_DNA"/>
</dbReference>
<organism evidence="2">
    <name type="scientific">Hypocrea jecorina (strain QM6a)</name>
    <name type="common">Trichoderma reesei</name>
    <dbReference type="NCBI Taxonomy" id="431241"/>
    <lineage>
        <taxon>Eukaryota</taxon>
        <taxon>Fungi</taxon>
        <taxon>Dikarya</taxon>
        <taxon>Ascomycota</taxon>
        <taxon>Pezizomycotina</taxon>
        <taxon>Sordariomycetes</taxon>
        <taxon>Hypocreomycetidae</taxon>
        <taxon>Hypocreales</taxon>
        <taxon>Hypocreaceae</taxon>
        <taxon>Trichoderma</taxon>
    </lineage>
</organism>
<dbReference type="KEGG" id="tre:TRIREDRAFT_106236"/>
<reference evidence="1 2" key="1">
    <citation type="journal article" date="2008" name="Nat. Biotechnol.">
        <title>Genome sequencing and analysis of the biomass-degrading fungus Trichoderma reesei (syn. Hypocrea jecorina).</title>
        <authorList>
            <person name="Martinez D."/>
            <person name="Berka R.M."/>
            <person name="Henrissat B."/>
            <person name="Saloheimo M."/>
            <person name="Arvas M."/>
            <person name="Baker S.E."/>
            <person name="Chapman J."/>
            <person name="Chertkov O."/>
            <person name="Coutinho P.M."/>
            <person name="Cullen D."/>
            <person name="Danchin E.G."/>
            <person name="Grigoriev I.V."/>
            <person name="Harris P."/>
            <person name="Jackson M."/>
            <person name="Kubicek C.P."/>
            <person name="Han C.S."/>
            <person name="Ho I."/>
            <person name="Larrondo L.F."/>
            <person name="de Leon A.L."/>
            <person name="Magnuson J.K."/>
            <person name="Merino S."/>
            <person name="Misra M."/>
            <person name="Nelson B."/>
            <person name="Putnam N."/>
            <person name="Robbertse B."/>
            <person name="Salamov A.A."/>
            <person name="Schmoll M."/>
            <person name="Terry A."/>
            <person name="Thayer N."/>
            <person name="Westerholm-Parvinen A."/>
            <person name="Schoch C.L."/>
            <person name="Yao J."/>
            <person name="Barabote R."/>
            <person name="Nelson M.A."/>
            <person name="Detter C."/>
            <person name="Bruce D."/>
            <person name="Kuske C.R."/>
            <person name="Xie G."/>
            <person name="Richardson P."/>
            <person name="Rokhsar D.S."/>
            <person name="Lucas S.M."/>
            <person name="Rubin E.M."/>
            <person name="Dunn-Coleman N."/>
            <person name="Ward M."/>
            <person name="Brettin T.S."/>
        </authorList>
    </citation>
    <scope>NUCLEOTIDE SEQUENCE [LARGE SCALE GENOMIC DNA]</scope>
    <source>
        <strain evidence="1 2">QM6a</strain>
    </source>
</reference>
<dbReference type="VEuPathDB" id="FungiDB:TRIREDRAFT_106236"/>
<dbReference type="RefSeq" id="XP_006964635.1">
    <property type="nucleotide sequence ID" value="XM_006964573.1"/>
</dbReference>